<evidence type="ECO:0000313" key="2">
    <source>
        <dbReference type="Proteomes" id="UP000019277"/>
    </source>
</evidence>
<dbReference type="EMBL" id="AYXG01000048">
    <property type="protein sequence ID" value="EWC63377.1"/>
    <property type="molecule type" value="Genomic_DNA"/>
</dbReference>
<evidence type="ECO:0000313" key="1">
    <source>
        <dbReference type="EMBL" id="EWC63377.1"/>
    </source>
</evidence>
<protein>
    <submittedName>
        <fullName evidence="1">Uncharacterized protein</fullName>
    </submittedName>
</protein>
<proteinExistence type="predicted"/>
<name>W7J2T0_9PSEU</name>
<keyword evidence="2" id="KW-1185">Reference proteome</keyword>
<dbReference type="Proteomes" id="UP000019277">
    <property type="component" value="Unassembled WGS sequence"/>
</dbReference>
<reference evidence="1 2" key="1">
    <citation type="journal article" date="2014" name="Genome Announc.">
        <title>Draft Genome Sequence of the Antitrypanosomally Active Sponge-Associated Bacterium Actinokineospora sp. Strain EG49.</title>
        <authorList>
            <person name="Harjes J."/>
            <person name="Ryu T."/>
            <person name="Abdelmohsen U.R."/>
            <person name="Moitinho-Silva L."/>
            <person name="Horn H."/>
            <person name="Ravasi T."/>
            <person name="Hentschel U."/>
        </authorList>
    </citation>
    <scope>NUCLEOTIDE SEQUENCE [LARGE SCALE GENOMIC DNA]</scope>
    <source>
        <strain evidence="1 2">EG49</strain>
    </source>
</reference>
<gene>
    <name evidence="1" type="ORF">UO65_1375</name>
</gene>
<organism evidence="1 2">
    <name type="scientific">Actinokineospora spheciospongiae</name>
    <dbReference type="NCBI Taxonomy" id="909613"/>
    <lineage>
        <taxon>Bacteria</taxon>
        <taxon>Bacillati</taxon>
        <taxon>Actinomycetota</taxon>
        <taxon>Actinomycetes</taxon>
        <taxon>Pseudonocardiales</taxon>
        <taxon>Pseudonocardiaceae</taxon>
        <taxon>Actinokineospora</taxon>
    </lineage>
</organism>
<dbReference type="STRING" id="909613.UO65_1375"/>
<accession>W7J2T0</accession>
<sequence length="111" mass="11762">MPGEEELLDGLLDWLRREEGLRGRANRTRVTVPATTMGGVVETLTVAVGGGGALTVLVTSVGAWVRNRRSDVTVEVTVADRTVRVEGKRIKADADSLAALVVEANRAADGH</sequence>
<dbReference type="Pfam" id="PF19953">
    <property type="entry name" value="EACC1"/>
    <property type="match status" value="1"/>
</dbReference>
<dbReference type="AlphaFoldDB" id="W7J2T0"/>
<comment type="caution">
    <text evidence="1">The sequence shown here is derived from an EMBL/GenBank/DDBJ whole genome shotgun (WGS) entry which is preliminary data.</text>
</comment>
<dbReference type="InterPro" id="IPR045428">
    <property type="entry name" value="EACC1"/>
</dbReference>